<dbReference type="Proteomes" id="UP000317303">
    <property type="component" value="Unassembled WGS sequence"/>
</dbReference>
<dbReference type="InterPro" id="IPR036890">
    <property type="entry name" value="HATPase_C_sf"/>
</dbReference>
<dbReference type="GO" id="GO:0016301">
    <property type="term" value="F:kinase activity"/>
    <property type="evidence" value="ECO:0007669"/>
    <property type="project" value="UniProtKB-KW"/>
</dbReference>
<dbReference type="RefSeq" id="WP_051757841.1">
    <property type="nucleotide sequence ID" value="NZ_JOIJ01000008.1"/>
</dbReference>
<keyword evidence="3" id="KW-0902">Two-component regulatory system</keyword>
<feature type="transmembrane region" description="Helical" evidence="5">
    <location>
        <begin position="49"/>
        <end position="69"/>
    </location>
</feature>
<dbReference type="PANTHER" id="PTHR24421">
    <property type="entry name" value="NITRATE/NITRITE SENSOR PROTEIN NARX-RELATED"/>
    <property type="match status" value="1"/>
</dbReference>
<keyword evidence="8" id="KW-1185">Reference proteome</keyword>
<protein>
    <submittedName>
        <fullName evidence="7">Signal transduction histidine kinase</fullName>
    </submittedName>
</protein>
<feature type="compositionally biased region" description="Gly residues" evidence="4">
    <location>
        <begin position="259"/>
        <end position="272"/>
    </location>
</feature>
<evidence type="ECO:0000256" key="4">
    <source>
        <dbReference type="SAM" id="MobiDB-lite"/>
    </source>
</evidence>
<feature type="region of interest" description="Disordered" evidence="4">
    <location>
        <begin position="249"/>
        <end position="279"/>
    </location>
</feature>
<gene>
    <name evidence="7" type="ORF">JD82_00336</name>
</gene>
<feature type="transmembrane region" description="Helical" evidence="5">
    <location>
        <begin position="128"/>
        <end position="146"/>
    </location>
</feature>
<dbReference type="Gene3D" id="3.30.565.10">
    <property type="entry name" value="Histidine kinase-like ATPase, C-terminal domain"/>
    <property type="match status" value="1"/>
</dbReference>
<evidence type="ECO:0000259" key="6">
    <source>
        <dbReference type="Pfam" id="PF02518"/>
    </source>
</evidence>
<accession>A0A660C4Q2</accession>
<dbReference type="GO" id="GO:0000160">
    <property type="term" value="P:phosphorelay signal transduction system"/>
    <property type="evidence" value="ECO:0007669"/>
    <property type="project" value="UniProtKB-KW"/>
</dbReference>
<evidence type="ECO:0000256" key="3">
    <source>
        <dbReference type="ARBA" id="ARBA00023012"/>
    </source>
</evidence>
<proteinExistence type="predicted"/>
<feature type="domain" description="Histidine kinase/HSP90-like ATPase" evidence="6">
    <location>
        <begin position="321"/>
        <end position="409"/>
    </location>
</feature>
<evidence type="ECO:0000256" key="2">
    <source>
        <dbReference type="ARBA" id="ARBA00022777"/>
    </source>
</evidence>
<keyword evidence="5" id="KW-0472">Membrane</keyword>
<organism evidence="7 8">
    <name type="scientific">Prauserella rugosa</name>
    <dbReference type="NCBI Taxonomy" id="43354"/>
    <lineage>
        <taxon>Bacteria</taxon>
        <taxon>Bacillati</taxon>
        <taxon>Actinomycetota</taxon>
        <taxon>Actinomycetes</taxon>
        <taxon>Pseudonocardiales</taxon>
        <taxon>Pseudonocardiaceae</taxon>
        <taxon>Prauserella</taxon>
    </lineage>
</organism>
<feature type="transmembrane region" description="Helical" evidence="5">
    <location>
        <begin position="25"/>
        <end position="43"/>
    </location>
</feature>
<keyword evidence="5" id="KW-1133">Transmembrane helix</keyword>
<keyword evidence="1" id="KW-0808">Transferase</keyword>
<dbReference type="InterPro" id="IPR050482">
    <property type="entry name" value="Sensor_HK_TwoCompSys"/>
</dbReference>
<keyword evidence="2 7" id="KW-0418">Kinase</keyword>
<sequence length="413" mass="42470">MVTTDPGLPGPTETNLNAALRRYAVGVRVLVVLAGVVLALLGAPPDPLPTVLVTVVASGWCALSAWWMWGARTCPHPALVTGAAVVVLLVVELTQPWTAVGPYNGWAFSVASITCIGMQLEQATKPRLGVLVAVVAAVSYTVGAAMTRQAWDAGVFGARLLLETSLARGGYVLLRSRARAADETRARASAQRRATEVAAARRAAEREYLATLHDTASSTLLMVSLGAASGGHRAWLPDRARRDLDAITTSPALPETLPGTGGSGSGGSGTGTAAGAEPATDTGAGLVNLATLLDQAAEHPLVTVKRNLPQALPVPARPALAISHGVREAVENVARHAGVTEATLTGHVDDTHPAPRIEVTLADDGAGFDPAAAREHRRGVADSIVGRMAAVGGHAEIDSAPGAGTTVRWSWHG</sequence>
<dbReference type="SUPFAM" id="SSF55874">
    <property type="entry name" value="ATPase domain of HSP90 chaperone/DNA topoisomerase II/histidine kinase"/>
    <property type="match status" value="1"/>
</dbReference>
<dbReference type="EMBL" id="VLJV01000001">
    <property type="protein sequence ID" value="TWH18518.1"/>
    <property type="molecule type" value="Genomic_DNA"/>
</dbReference>
<dbReference type="OrthoDB" id="5125370at2"/>
<evidence type="ECO:0000313" key="7">
    <source>
        <dbReference type="EMBL" id="TWH18518.1"/>
    </source>
</evidence>
<dbReference type="InterPro" id="IPR003594">
    <property type="entry name" value="HATPase_dom"/>
</dbReference>
<evidence type="ECO:0000313" key="8">
    <source>
        <dbReference type="Proteomes" id="UP000317303"/>
    </source>
</evidence>
<keyword evidence="5" id="KW-0812">Transmembrane</keyword>
<dbReference type="Pfam" id="PF02518">
    <property type="entry name" value="HATPase_c"/>
    <property type="match status" value="1"/>
</dbReference>
<name>A0A660C4Q2_9PSEU</name>
<reference evidence="7 8" key="1">
    <citation type="submission" date="2019-07" db="EMBL/GenBank/DDBJ databases">
        <title>R&amp;d 2014.</title>
        <authorList>
            <person name="Klenk H.-P."/>
        </authorList>
    </citation>
    <scope>NUCLEOTIDE SEQUENCE [LARGE SCALE GENOMIC DNA]</scope>
    <source>
        <strain evidence="7 8">DSM 43194</strain>
    </source>
</reference>
<evidence type="ECO:0000256" key="1">
    <source>
        <dbReference type="ARBA" id="ARBA00022679"/>
    </source>
</evidence>
<dbReference type="PANTHER" id="PTHR24421:SF61">
    <property type="entry name" value="OXYGEN SENSOR HISTIDINE KINASE NREB"/>
    <property type="match status" value="1"/>
</dbReference>
<comment type="caution">
    <text evidence="7">The sequence shown here is derived from an EMBL/GenBank/DDBJ whole genome shotgun (WGS) entry which is preliminary data.</text>
</comment>
<evidence type="ECO:0000256" key="5">
    <source>
        <dbReference type="SAM" id="Phobius"/>
    </source>
</evidence>
<dbReference type="AlphaFoldDB" id="A0A660C4Q2"/>